<accession>A0A0G4MXC7</accession>
<dbReference type="Proteomes" id="UP000045706">
    <property type="component" value="Unassembled WGS sequence"/>
</dbReference>
<evidence type="ECO:0000313" key="2">
    <source>
        <dbReference type="Proteomes" id="UP000045706"/>
    </source>
</evidence>
<reference evidence="2" key="1">
    <citation type="submission" date="2015-05" db="EMBL/GenBank/DDBJ databases">
        <authorList>
            <person name="Fogelqvist Johan"/>
        </authorList>
    </citation>
    <scope>NUCLEOTIDE SEQUENCE [LARGE SCALE GENOMIC DNA]</scope>
</reference>
<name>A0A0G4MXC7_VERLO</name>
<feature type="non-terminal residue" evidence="1">
    <location>
        <position position="1"/>
    </location>
</feature>
<gene>
    <name evidence="1" type="ORF">BN1723_018706</name>
</gene>
<sequence>LRSLVSRLDSIASISTQGSGILQKLFEITSTIADVLAVSVNQPSMESHIGDFLYIARFLINFERMRDKHRVYLQEKMDTLRGSYPGLPFSPLVNNVLMPRMLGVNSWNWGAKTGLFWAGLV</sequence>
<protein>
    <submittedName>
        <fullName evidence="1">Uncharacterized protein</fullName>
    </submittedName>
</protein>
<organism evidence="1 2">
    <name type="scientific">Verticillium longisporum</name>
    <name type="common">Verticillium dahliae var. longisporum</name>
    <dbReference type="NCBI Taxonomy" id="100787"/>
    <lineage>
        <taxon>Eukaryota</taxon>
        <taxon>Fungi</taxon>
        <taxon>Dikarya</taxon>
        <taxon>Ascomycota</taxon>
        <taxon>Pezizomycotina</taxon>
        <taxon>Sordariomycetes</taxon>
        <taxon>Hypocreomycetidae</taxon>
        <taxon>Glomerellales</taxon>
        <taxon>Plectosphaerellaceae</taxon>
        <taxon>Verticillium</taxon>
    </lineage>
</organism>
<dbReference type="EMBL" id="CVQI01031650">
    <property type="protein sequence ID" value="CRK38872.1"/>
    <property type="molecule type" value="Genomic_DNA"/>
</dbReference>
<dbReference type="AlphaFoldDB" id="A0A0G4MXC7"/>
<proteinExistence type="predicted"/>
<feature type="non-terminal residue" evidence="1">
    <location>
        <position position="121"/>
    </location>
</feature>
<evidence type="ECO:0000313" key="1">
    <source>
        <dbReference type="EMBL" id="CRK38872.1"/>
    </source>
</evidence>